<keyword evidence="4" id="KW-0472">Membrane</keyword>
<reference evidence="6 7" key="1">
    <citation type="submission" date="2018-07" db="EMBL/GenBank/DDBJ databases">
        <title>Genomic Encyclopedia of Type Strains, Phase IV (KMG-IV): sequencing the most valuable type-strain genomes for metagenomic binning, comparative biology and taxonomic classification.</title>
        <authorList>
            <person name="Goeker M."/>
        </authorList>
    </citation>
    <scope>NUCLEOTIDE SEQUENCE [LARGE SCALE GENOMIC DNA]</scope>
    <source>
        <strain evidence="6 7">DSM 44290</strain>
    </source>
</reference>
<feature type="transmembrane region" description="Helical" evidence="4">
    <location>
        <begin position="355"/>
        <end position="372"/>
    </location>
</feature>
<dbReference type="CDD" id="cd16917">
    <property type="entry name" value="HATPase_UhpB-NarQ-NarX-like"/>
    <property type="match status" value="1"/>
</dbReference>
<feature type="transmembrane region" description="Helical" evidence="4">
    <location>
        <begin position="331"/>
        <end position="349"/>
    </location>
</feature>
<name>A0A370I394_9NOCA</name>
<feature type="transmembrane region" description="Helical" evidence="4">
    <location>
        <begin position="91"/>
        <end position="110"/>
    </location>
</feature>
<sequence>MSLLSRSTGYLFLVVYVLSVVVGGNGIAAACCAVVQAILLVIAHRRPGPNRPVLFAQAAFSYLPIAFPAAGTVDLDWLLAATILVGPGHRLRWFGFCVVTLASGPAHYGLHADAATYLHAYVATTAVGLVTYGLLRLPVLLDRLSTTQDELSRVVRTEERLRVARDLRSGLGTQIMAVLDRLGQVRTEMGHAPELARRAADDVADRTRTIVAVMRRTAAAQHEFDAPSADPTPVARLAPRLALAALVAGLIAMIANQVLEIPERQLANGLGGVVLSVLLVAQVLRPRYAAALLGLQALFTLVPLLWLGSAWCSWLTLLAVAALLRERVSWMLIAVGSIALRAVFAEPVGELTQPGGWVFMALEATLSLYGLARFRQLSLQLNQARGELAARTAQLERLRLARDIHDLLGLTLSVLALKCDLIAELITRDPRRVATEVDQALRIAADAQIEAQALTDDRVALSVRHEVDSARTILAAAIATVSIDCDDDLPERVDIVLAPVVREAVTNVLRHSAATRVDIDCRNRNRFVRLRIHNDGVCAEMNSHGQGLRNMRDRVLDAGGSFAASVSDGEFRLEAAVPY</sequence>
<evidence type="ECO:0000256" key="3">
    <source>
        <dbReference type="ARBA" id="ARBA00023012"/>
    </source>
</evidence>
<feature type="transmembrane region" description="Helical" evidence="4">
    <location>
        <begin position="53"/>
        <end position="71"/>
    </location>
</feature>
<keyword evidence="4" id="KW-0812">Transmembrane</keyword>
<proteinExistence type="predicted"/>
<keyword evidence="4" id="KW-1133">Transmembrane helix</keyword>
<dbReference type="GO" id="GO:0016020">
    <property type="term" value="C:membrane"/>
    <property type="evidence" value="ECO:0007669"/>
    <property type="project" value="InterPro"/>
</dbReference>
<dbReference type="InterPro" id="IPR036890">
    <property type="entry name" value="HATPase_C_sf"/>
</dbReference>
<keyword evidence="1" id="KW-0808">Transferase</keyword>
<keyword evidence="3" id="KW-0902">Two-component regulatory system</keyword>
<evidence type="ECO:0000313" key="7">
    <source>
        <dbReference type="Proteomes" id="UP000254869"/>
    </source>
</evidence>
<evidence type="ECO:0000256" key="4">
    <source>
        <dbReference type="SAM" id="Phobius"/>
    </source>
</evidence>
<accession>A0A370I394</accession>
<evidence type="ECO:0000256" key="2">
    <source>
        <dbReference type="ARBA" id="ARBA00022777"/>
    </source>
</evidence>
<dbReference type="Gene3D" id="1.20.5.1930">
    <property type="match status" value="2"/>
</dbReference>
<dbReference type="InterPro" id="IPR011712">
    <property type="entry name" value="Sig_transdc_His_kin_sub3_dim/P"/>
</dbReference>
<feature type="transmembrane region" description="Helical" evidence="4">
    <location>
        <begin position="304"/>
        <end position="324"/>
    </location>
</feature>
<keyword evidence="2 6" id="KW-0418">Kinase</keyword>
<dbReference type="GO" id="GO:0046983">
    <property type="term" value="F:protein dimerization activity"/>
    <property type="evidence" value="ECO:0007669"/>
    <property type="project" value="InterPro"/>
</dbReference>
<dbReference type="RefSeq" id="WP_067998390.1">
    <property type="nucleotide sequence ID" value="NZ_QQBC01000007.1"/>
</dbReference>
<dbReference type="STRING" id="1210086.GCA_001613105_03238"/>
<evidence type="ECO:0000256" key="1">
    <source>
        <dbReference type="ARBA" id="ARBA00022679"/>
    </source>
</evidence>
<dbReference type="PANTHER" id="PTHR24421:SF63">
    <property type="entry name" value="SENSOR HISTIDINE KINASE DESK"/>
    <property type="match status" value="1"/>
</dbReference>
<feature type="domain" description="Signal transduction histidine kinase subgroup 3 dimerisation and phosphoacceptor" evidence="5">
    <location>
        <begin position="396"/>
        <end position="454"/>
    </location>
</feature>
<feature type="transmembrane region" description="Helical" evidence="4">
    <location>
        <begin position="241"/>
        <end position="259"/>
    </location>
</feature>
<protein>
    <submittedName>
        <fullName evidence="6">Two-component system sensor histidine kinase DesK</fullName>
    </submittedName>
</protein>
<dbReference type="InterPro" id="IPR050482">
    <property type="entry name" value="Sensor_HK_TwoCompSys"/>
</dbReference>
<keyword evidence="7" id="KW-1185">Reference proteome</keyword>
<feature type="transmembrane region" description="Helical" evidence="4">
    <location>
        <begin position="266"/>
        <end position="284"/>
    </location>
</feature>
<feature type="transmembrane region" description="Helical" evidence="4">
    <location>
        <begin position="12"/>
        <end position="41"/>
    </location>
</feature>
<dbReference type="PANTHER" id="PTHR24421">
    <property type="entry name" value="NITRATE/NITRITE SENSOR PROTEIN NARX-RELATED"/>
    <property type="match status" value="1"/>
</dbReference>
<dbReference type="PROSITE" id="PS51257">
    <property type="entry name" value="PROKAR_LIPOPROTEIN"/>
    <property type="match status" value="1"/>
</dbReference>
<dbReference type="Pfam" id="PF07730">
    <property type="entry name" value="HisKA_3"/>
    <property type="match status" value="1"/>
</dbReference>
<dbReference type="SUPFAM" id="SSF55874">
    <property type="entry name" value="ATPase domain of HSP90 chaperone/DNA topoisomerase II/histidine kinase"/>
    <property type="match status" value="1"/>
</dbReference>
<evidence type="ECO:0000313" key="6">
    <source>
        <dbReference type="EMBL" id="RDI65060.1"/>
    </source>
</evidence>
<dbReference type="EMBL" id="QQBC01000007">
    <property type="protein sequence ID" value="RDI65060.1"/>
    <property type="molecule type" value="Genomic_DNA"/>
</dbReference>
<gene>
    <name evidence="6" type="ORF">DFR76_107438</name>
</gene>
<evidence type="ECO:0000259" key="5">
    <source>
        <dbReference type="Pfam" id="PF07730"/>
    </source>
</evidence>
<dbReference type="GO" id="GO:0000155">
    <property type="term" value="F:phosphorelay sensor kinase activity"/>
    <property type="evidence" value="ECO:0007669"/>
    <property type="project" value="InterPro"/>
</dbReference>
<feature type="transmembrane region" description="Helical" evidence="4">
    <location>
        <begin position="117"/>
        <end position="135"/>
    </location>
</feature>
<organism evidence="6 7">
    <name type="scientific">Nocardia pseudobrasiliensis</name>
    <dbReference type="NCBI Taxonomy" id="45979"/>
    <lineage>
        <taxon>Bacteria</taxon>
        <taxon>Bacillati</taxon>
        <taxon>Actinomycetota</taxon>
        <taxon>Actinomycetes</taxon>
        <taxon>Mycobacteriales</taxon>
        <taxon>Nocardiaceae</taxon>
        <taxon>Nocardia</taxon>
    </lineage>
</organism>
<dbReference type="Gene3D" id="3.30.565.10">
    <property type="entry name" value="Histidine kinase-like ATPase, C-terminal domain"/>
    <property type="match status" value="1"/>
</dbReference>
<comment type="caution">
    <text evidence="6">The sequence shown here is derived from an EMBL/GenBank/DDBJ whole genome shotgun (WGS) entry which is preliminary data.</text>
</comment>
<dbReference type="Proteomes" id="UP000254869">
    <property type="component" value="Unassembled WGS sequence"/>
</dbReference>
<dbReference type="AlphaFoldDB" id="A0A370I394"/>